<evidence type="ECO:0000313" key="17">
    <source>
        <dbReference type="EMBL" id="VAW39510.1"/>
    </source>
</evidence>
<evidence type="ECO:0000256" key="5">
    <source>
        <dbReference type="ARBA" id="ARBA00022597"/>
    </source>
</evidence>
<dbReference type="GO" id="GO:0046930">
    <property type="term" value="C:pore complex"/>
    <property type="evidence" value="ECO:0007669"/>
    <property type="project" value="UniProtKB-KW"/>
</dbReference>
<dbReference type="Pfam" id="PF02563">
    <property type="entry name" value="Poly_export"/>
    <property type="match status" value="1"/>
</dbReference>
<keyword evidence="10" id="KW-0626">Porin</keyword>
<organism evidence="17">
    <name type="scientific">hydrothermal vent metagenome</name>
    <dbReference type="NCBI Taxonomy" id="652676"/>
    <lineage>
        <taxon>unclassified sequences</taxon>
        <taxon>metagenomes</taxon>
        <taxon>ecological metagenomes</taxon>
    </lineage>
</organism>
<keyword evidence="3" id="KW-0813">Transport</keyword>
<keyword evidence="6" id="KW-0812">Transmembrane</keyword>
<evidence type="ECO:0000259" key="15">
    <source>
        <dbReference type="Pfam" id="PF02563"/>
    </source>
</evidence>
<evidence type="ECO:0000256" key="6">
    <source>
        <dbReference type="ARBA" id="ARBA00022692"/>
    </source>
</evidence>
<accession>A0A3B0VFS0</accession>
<keyword evidence="11" id="KW-0472">Membrane</keyword>
<keyword evidence="14" id="KW-0449">Lipoprotein</keyword>
<evidence type="ECO:0000256" key="7">
    <source>
        <dbReference type="ARBA" id="ARBA00022729"/>
    </source>
</evidence>
<name>A0A3B0VFS0_9ZZZZ</name>
<keyword evidence="7" id="KW-0732">Signal</keyword>
<keyword evidence="4" id="KW-1134">Transmembrane beta strand</keyword>
<proteinExistence type="inferred from homology"/>
<dbReference type="PANTHER" id="PTHR33619">
    <property type="entry name" value="POLYSACCHARIDE EXPORT PROTEIN GFCE-RELATED"/>
    <property type="match status" value="1"/>
</dbReference>
<evidence type="ECO:0000256" key="2">
    <source>
        <dbReference type="ARBA" id="ARBA00009450"/>
    </source>
</evidence>
<dbReference type="Pfam" id="PF22461">
    <property type="entry name" value="SLBB_2"/>
    <property type="match status" value="1"/>
</dbReference>
<dbReference type="EMBL" id="UOEX01000284">
    <property type="protein sequence ID" value="VAW39510.1"/>
    <property type="molecule type" value="Genomic_DNA"/>
</dbReference>
<dbReference type="PANTHER" id="PTHR33619:SF3">
    <property type="entry name" value="POLYSACCHARIDE EXPORT PROTEIN GFCE-RELATED"/>
    <property type="match status" value="1"/>
</dbReference>
<evidence type="ECO:0000259" key="16">
    <source>
        <dbReference type="Pfam" id="PF22461"/>
    </source>
</evidence>
<dbReference type="InterPro" id="IPR049712">
    <property type="entry name" value="Poly_export"/>
</dbReference>
<keyword evidence="9" id="KW-0406">Ion transport</keyword>
<evidence type="ECO:0000256" key="3">
    <source>
        <dbReference type="ARBA" id="ARBA00022448"/>
    </source>
</evidence>
<dbReference type="GO" id="GO:0009279">
    <property type="term" value="C:cell outer membrane"/>
    <property type="evidence" value="ECO:0007669"/>
    <property type="project" value="UniProtKB-SubCell"/>
</dbReference>
<protein>
    <submittedName>
        <fullName evidence="17">Uncharacterized protein</fullName>
    </submittedName>
</protein>
<evidence type="ECO:0000256" key="13">
    <source>
        <dbReference type="ARBA" id="ARBA00023237"/>
    </source>
</evidence>
<dbReference type="GO" id="GO:0015159">
    <property type="term" value="F:polysaccharide transmembrane transporter activity"/>
    <property type="evidence" value="ECO:0007669"/>
    <property type="project" value="InterPro"/>
</dbReference>
<feature type="domain" description="SLBB" evidence="16">
    <location>
        <begin position="129"/>
        <end position="209"/>
    </location>
</feature>
<evidence type="ECO:0000256" key="10">
    <source>
        <dbReference type="ARBA" id="ARBA00023114"/>
    </source>
</evidence>
<comment type="similarity">
    <text evidence="2">Belongs to the BexD/CtrA/VexA family.</text>
</comment>
<dbReference type="InterPro" id="IPR054765">
    <property type="entry name" value="SLBB_dom"/>
</dbReference>
<evidence type="ECO:0000256" key="4">
    <source>
        <dbReference type="ARBA" id="ARBA00022452"/>
    </source>
</evidence>
<dbReference type="AlphaFoldDB" id="A0A3B0VFS0"/>
<evidence type="ECO:0000256" key="9">
    <source>
        <dbReference type="ARBA" id="ARBA00023065"/>
    </source>
</evidence>
<dbReference type="GO" id="GO:0006811">
    <property type="term" value="P:monoatomic ion transport"/>
    <property type="evidence" value="ECO:0007669"/>
    <property type="project" value="UniProtKB-KW"/>
</dbReference>
<feature type="domain" description="Polysaccharide export protein N-terminal" evidence="15">
    <location>
        <begin position="51"/>
        <end position="122"/>
    </location>
</feature>
<evidence type="ECO:0000256" key="14">
    <source>
        <dbReference type="ARBA" id="ARBA00023288"/>
    </source>
</evidence>
<evidence type="ECO:0000256" key="11">
    <source>
        <dbReference type="ARBA" id="ARBA00023136"/>
    </source>
</evidence>
<keyword evidence="8" id="KW-0625">Polysaccharide transport</keyword>
<keyword evidence="5" id="KW-0762">Sugar transport</keyword>
<reference evidence="17" key="1">
    <citation type="submission" date="2018-06" db="EMBL/GenBank/DDBJ databases">
        <authorList>
            <person name="Zhirakovskaya E."/>
        </authorList>
    </citation>
    <scope>NUCLEOTIDE SEQUENCE</scope>
</reference>
<comment type="subcellular location">
    <subcellularLocation>
        <location evidence="1">Cell outer membrane</location>
        <topology evidence="1">Multi-pass membrane protein</topology>
    </subcellularLocation>
</comment>
<sequence length="210" mass="23122">MINYALPFKRVPLCHIWALLALISLFPLMNTAQASPKAISSNAASPATKGMEYIIGRGDQLQVMVWKEKDLSQAMSVRIDGRISLPLIGDVMAAGKTINGLTHELEKRFASVVTDPAVSVMLIQSKSWRYYIIGKINKPGEFPIDFPITILQAIAKSGGFTQWAKSDNISILRQTNGHDKLLKFNYDAVTKGKDLAQNIQIKPGDTIIVP</sequence>
<gene>
    <name evidence="17" type="ORF">MNBD_DELTA03-244</name>
</gene>
<evidence type="ECO:0000256" key="12">
    <source>
        <dbReference type="ARBA" id="ARBA00023139"/>
    </source>
</evidence>
<dbReference type="GO" id="GO:0015288">
    <property type="term" value="F:porin activity"/>
    <property type="evidence" value="ECO:0007669"/>
    <property type="project" value="UniProtKB-KW"/>
</dbReference>
<keyword evidence="13" id="KW-0998">Cell outer membrane</keyword>
<dbReference type="Gene3D" id="3.10.560.10">
    <property type="entry name" value="Outer membrane lipoprotein wza domain like"/>
    <property type="match status" value="1"/>
</dbReference>
<dbReference type="InterPro" id="IPR003715">
    <property type="entry name" value="Poly_export_N"/>
</dbReference>
<evidence type="ECO:0000256" key="1">
    <source>
        <dbReference type="ARBA" id="ARBA00004571"/>
    </source>
</evidence>
<evidence type="ECO:0000256" key="8">
    <source>
        <dbReference type="ARBA" id="ARBA00023047"/>
    </source>
</evidence>
<keyword evidence="12" id="KW-0564">Palmitate</keyword>